<dbReference type="Proteomes" id="UP000517916">
    <property type="component" value="Unassembled WGS sequence"/>
</dbReference>
<keyword evidence="3" id="KW-1185">Reference proteome</keyword>
<accession>A0ABR6BP93</accession>
<evidence type="ECO:0000256" key="1">
    <source>
        <dbReference type="SAM" id="MobiDB-lite"/>
    </source>
</evidence>
<name>A0ABR6BP93_9PSEU</name>
<organism evidence="2 3">
    <name type="scientific">Kutzneria viridogrisea</name>
    <dbReference type="NCBI Taxonomy" id="47990"/>
    <lineage>
        <taxon>Bacteria</taxon>
        <taxon>Bacillati</taxon>
        <taxon>Actinomycetota</taxon>
        <taxon>Actinomycetes</taxon>
        <taxon>Pseudonocardiales</taxon>
        <taxon>Pseudonocardiaceae</taxon>
        <taxon>Kutzneria</taxon>
    </lineage>
</organism>
<comment type="caution">
    <text evidence="2">The sequence shown here is derived from an EMBL/GenBank/DDBJ whole genome shotgun (WGS) entry which is preliminary data.</text>
</comment>
<dbReference type="RefSeq" id="WP_025356217.1">
    <property type="nucleotide sequence ID" value="NZ_BAAABQ010000032.1"/>
</dbReference>
<evidence type="ECO:0000313" key="3">
    <source>
        <dbReference type="Proteomes" id="UP000517916"/>
    </source>
</evidence>
<feature type="region of interest" description="Disordered" evidence="1">
    <location>
        <begin position="37"/>
        <end position="60"/>
    </location>
</feature>
<sequence length="60" mass="6302">MLFDPATRPDPCPVVAGLAPRITRLVDQSPDAVRDSELFGVSDSDPRAGASGGARFMTVD</sequence>
<reference evidence="2 3" key="1">
    <citation type="submission" date="2020-08" db="EMBL/GenBank/DDBJ databases">
        <title>Genomic Encyclopedia of Archaeal and Bacterial Type Strains, Phase II (KMG-II): from individual species to whole genera.</title>
        <authorList>
            <person name="Goeker M."/>
        </authorList>
    </citation>
    <scope>NUCLEOTIDE SEQUENCE [LARGE SCALE GENOMIC DNA]</scope>
    <source>
        <strain evidence="2 3">DSM 43850</strain>
    </source>
</reference>
<dbReference type="EMBL" id="JACJID010000004">
    <property type="protein sequence ID" value="MBA8928729.1"/>
    <property type="molecule type" value="Genomic_DNA"/>
</dbReference>
<evidence type="ECO:0000313" key="2">
    <source>
        <dbReference type="EMBL" id="MBA8928729.1"/>
    </source>
</evidence>
<gene>
    <name evidence="2" type="ORF">BC739_005946</name>
</gene>
<protein>
    <submittedName>
        <fullName evidence="2">Uncharacterized protein</fullName>
    </submittedName>
</protein>
<proteinExistence type="predicted"/>